<dbReference type="Gene3D" id="2.170.16.10">
    <property type="entry name" value="Hedgehog/Intein (Hint) domain"/>
    <property type="match status" value="1"/>
</dbReference>
<dbReference type="Proteomes" id="UP000184038">
    <property type="component" value="Unassembled WGS sequence"/>
</dbReference>
<evidence type="ECO:0000313" key="2">
    <source>
        <dbReference type="EMBL" id="SHN02780.1"/>
    </source>
</evidence>
<dbReference type="AlphaFoldDB" id="A0A1M7NG81"/>
<dbReference type="InterPro" id="IPR030934">
    <property type="entry name" value="Intein_C"/>
</dbReference>
<organism evidence="2 3">
    <name type="scientific">Anaerosporobacter mobilis DSM 15930</name>
    <dbReference type="NCBI Taxonomy" id="1120996"/>
    <lineage>
        <taxon>Bacteria</taxon>
        <taxon>Bacillati</taxon>
        <taxon>Bacillota</taxon>
        <taxon>Clostridia</taxon>
        <taxon>Lachnospirales</taxon>
        <taxon>Lachnospiraceae</taxon>
        <taxon>Anaerosporobacter</taxon>
    </lineage>
</organism>
<dbReference type="InterPro" id="IPR003586">
    <property type="entry name" value="Hint_dom_C"/>
</dbReference>
<dbReference type="EMBL" id="FRCP01000028">
    <property type="protein sequence ID" value="SHN02780.1"/>
    <property type="molecule type" value="Genomic_DNA"/>
</dbReference>
<dbReference type="NCBIfam" id="TIGR01443">
    <property type="entry name" value="intein_Cterm"/>
    <property type="match status" value="1"/>
</dbReference>
<feature type="domain" description="Hint" evidence="1">
    <location>
        <begin position="28"/>
        <end position="75"/>
    </location>
</feature>
<reference evidence="2 3" key="1">
    <citation type="submission" date="2016-11" db="EMBL/GenBank/DDBJ databases">
        <authorList>
            <person name="Jaros S."/>
            <person name="Januszkiewicz K."/>
            <person name="Wedrychowicz H."/>
        </authorList>
    </citation>
    <scope>NUCLEOTIDE SEQUENCE [LARGE SCALE GENOMIC DNA]</scope>
    <source>
        <strain evidence="2 3">DSM 15930</strain>
    </source>
</reference>
<protein>
    <submittedName>
        <fullName evidence="2">Intein C-terminal splicing region</fullName>
    </submittedName>
</protein>
<accession>A0A1M7NG81</accession>
<name>A0A1M7NG81_9FIRM</name>
<dbReference type="SUPFAM" id="SSF51294">
    <property type="entry name" value="Hedgehog/intein (Hint) domain"/>
    <property type="match status" value="1"/>
</dbReference>
<dbReference type="CDD" id="cd00081">
    <property type="entry name" value="Hint"/>
    <property type="match status" value="1"/>
</dbReference>
<gene>
    <name evidence="2" type="ORF">SAMN02746066_04479</name>
</gene>
<dbReference type="SMART" id="SM00305">
    <property type="entry name" value="HintC"/>
    <property type="match status" value="1"/>
</dbReference>
<evidence type="ECO:0000313" key="3">
    <source>
        <dbReference type="Proteomes" id="UP000184038"/>
    </source>
</evidence>
<proteinExistence type="predicted"/>
<dbReference type="STRING" id="1120996.SAMN02746066_04479"/>
<sequence length="201" mass="21520">MNHPFYVKGQGFIAAGKLSKGDEIMNASGGSYPVECVELEERQEVVYNFQVEDYHTYFVGENSILVHNDCPEGKAPTEDGLDTVIKNGKITIDDIKSNPDAFSGKSANEIAQMLKDAGYDVTVKASQRSSSGAKIIKINNPGGGKNITQVQVSPGGGRHGANPYVKISTSDQGIIKIVDGIEDVYKTDGKETSTIIFTGGK</sequence>
<dbReference type="Pfam" id="PF07591">
    <property type="entry name" value="PT-HINT"/>
    <property type="match status" value="1"/>
</dbReference>
<evidence type="ECO:0000259" key="1">
    <source>
        <dbReference type="SMART" id="SM00305"/>
    </source>
</evidence>
<keyword evidence="3" id="KW-1185">Reference proteome</keyword>
<dbReference type="InterPro" id="IPR036844">
    <property type="entry name" value="Hint_dom_sf"/>
</dbReference>
<dbReference type="PROSITE" id="PS50818">
    <property type="entry name" value="INTEIN_C_TER"/>
    <property type="match status" value="1"/>
</dbReference>